<dbReference type="EMBL" id="JABSTQ010011162">
    <property type="protein sequence ID" value="KAG0414622.1"/>
    <property type="molecule type" value="Genomic_DNA"/>
</dbReference>
<name>A0AC60P5A6_IXOPE</name>
<dbReference type="Proteomes" id="UP000805193">
    <property type="component" value="Unassembled WGS sequence"/>
</dbReference>
<keyword evidence="2" id="KW-1185">Reference proteome</keyword>
<organism evidence="1 2">
    <name type="scientific">Ixodes persulcatus</name>
    <name type="common">Taiga tick</name>
    <dbReference type="NCBI Taxonomy" id="34615"/>
    <lineage>
        <taxon>Eukaryota</taxon>
        <taxon>Metazoa</taxon>
        <taxon>Ecdysozoa</taxon>
        <taxon>Arthropoda</taxon>
        <taxon>Chelicerata</taxon>
        <taxon>Arachnida</taxon>
        <taxon>Acari</taxon>
        <taxon>Parasitiformes</taxon>
        <taxon>Ixodida</taxon>
        <taxon>Ixodoidea</taxon>
        <taxon>Ixodidae</taxon>
        <taxon>Ixodinae</taxon>
        <taxon>Ixodes</taxon>
    </lineage>
</organism>
<comment type="caution">
    <text evidence="1">The sequence shown here is derived from an EMBL/GenBank/DDBJ whole genome shotgun (WGS) entry which is preliminary data.</text>
</comment>
<evidence type="ECO:0000313" key="2">
    <source>
        <dbReference type="Proteomes" id="UP000805193"/>
    </source>
</evidence>
<proteinExistence type="predicted"/>
<evidence type="ECO:0000313" key="1">
    <source>
        <dbReference type="EMBL" id="KAG0414622.1"/>
    </source>
</evidence>
<reference evidence="1 2" key="1">
    <citation type="journal article" date="2020" name="Cell">
        <title>Large-Scale Comparative Analyses of Tick Genomes Elucidate Their Genetic Diversity and Vector Capacities.</title>
        <authorList>
            <consortium name="Tick Genome and Microbiome Consortium (TIGMIC)"/>
            <person name="Jia N."/>
            <person name="Wang J."/>
            <person name="Shi W."/>
            <person name="Du L."/>
            <person name="Sun Y."/>
            <person name="Zhan W."/>
            <person name="Jiang J.F."/>
            <person name="Wang Q."/>
            <person name="Zhang B."/>
            <person name="Ji P."/>
            <person name="Bell-Sakyi L."/>
            <person name="Cui X.M."/>
            <person name="Yuan T.T."/>
            <person name="Jiang B.G."/>
            <person name="Yang W.F."/>
            <person name="Lam T.T."/>
            <person name="Chang Q.C."/>
            <person name="Ding S.J."/>
            <person name="Wang X.J."/>
            <person name="Zhu J.G."/>
            <person name="Ruan X.D."/>
            <person name="Zhao L."/>
            <person name="Wei J.T."/>
            <person name="Ye R.Z."/>
            <person name="Que T.C."/>
            <person name="Du C.H."/>
            <person name="Zhou Y.H."/>
            <person name="Cheng J.X."/>
            <person name="Dai P.F."/>
            <person name="Guo W.B."/>
            <person name="Han X.H."/>
            <person name="Huang E.J."/>
            <person name="Li L.F."/>
            <person name="Wei W."/>
            <person name="Gao Y.C."/>
            <person name="Liu J.Z."/>
            <person name="Shao H.Z."/>
            <person name="Wang X."/>
            <person name="Wang C.C."/>
            <person name="Yang T.C."/>
            <person name="Huo Q.B."/>
            <person name="Li W."/>
            <person name="Chen H.Y."/>
            <person name="Chen S.E."/>
            <person name="Zhou L.G."/>
            <person name="Ni X.B."/>
            <person name="Tian J.H."/>
            <person name="Sheng Y."/>
            <person name="Liu T."/>
            <person name="Pan Y.S."/>
            <person name="Xia L.Y."/>
            <person name="Li J."/>
            <person name="Zhao F."/>
            <person name="Cao W.C."/>
        </authorList>
    </citation>
    <scope>NUCLEOTIDE SEQUENCE [LARGE SCALE GENOMIC DNA]</scope>
    <source>
        <strain evidence="1">Iper-2018</strain>
    </source>
</reference>
<gene>
    <name evidence="1" type="ORF">HPB47_008220</name>
</gene>
<protein>
    <submittedName>
        <fullName evidence="1">Uncharacterized protein</fullName>
    </submittedName>
</protein>
<sequence>MDRLRRTRGVVRSAVTRTISQLDGLIQNPNTTELDLRLPLDYLIQKQTSLADLDRDILTSTTDDDLENEIEGAEDYRTGISHGITRLRYALDKLSQPTIIATSVASTPTDTLQHSGHPPTTETLSSLPPTGTVLTAPAHGSHRRVALPKLQVPTFAGNISDWQGFWDHFDVTIHQNPDLPPIENFKYLMTYLTHNAKRAVEGIRLSEQNYDLAVRTLHDRFGRRDILIDEHINQLLNLPKISSSRNVTQLRQLFDAIRFRTTSLEGLNVPPNNYAVVLHRVLMRALPEDLALMYRQKIKESATTDSPNALEWHPDDQVKLIMTFLQIQIEIREEGSVGHKTIYAQDCTPTKLPAATKDDVSEEPLNQLKGPVAAREKERTTMPLSEPLSLYNNIVLGESGTHSFISTEDACDRRVDRSASKKRKPLHRKLLLPRRSEPLQSNVATEDFMHVRPSSENMELGADEEVKTCSVRETQRDEKQILHESAQTFGDAVSKTATQNERIAKTLAEEQPIGPEKDRHLLGTVQQSRFVHNKLKMRPAAAGNSDGEHQIFLPNGMSGLAEIVCSAQPGNFEHGKLSQGSKPSETEVTTDASASREQLHMSRATEGWSEKPDSACVKESSTLKFCHSEFEGEGSYRSEGTL</sequence>
<accession>A0AC60P5A6</accession>